<sequence length="224" mass="24618">MKEANDGHRQAASDHGGEVKVIPAPPETTVITPTADKTMVKNKYLLQPPVSKGGENDKTLSETVSETLAPAYAMISEATQVLSSKIQESGPRYETTTKKVWDKGVSMKEYLMQKLEPREEDKALCEVITDAVNPRNVRHSLADVGIASNRKEPISSLTAKEEPIPLNDPHSGVHLPTTLTGISGDRRDSYKRRSHRPAWTSISESCAEPPSQLPSRVMARRYGC</sequence>
<dbReference type="Proteomes" id="UP000287651">
    <property type="component" value="Unassembled WGS sequence"/>
</dbReference>
<evidence type="ECO:0000313" key="4">
    <source>
        <dbReference type="Proteomes" id="UP000287651"/>
    </source>
</evidence>
<feature type="compositionally biased region" description="Basic and acidic residues" evidence="1">
    <location>
        <begin position="1"/>
        <end position="18"/>
    </location>
</feature>
<dbReference type="PANTHER" id="PTHR33836:SF7">
    <property type="entry name" value="LOW-TEMPERATURE-INDUCED PROTEIN"/>
    <property type="match status" value="1"/>
</dbReference>
<feature type="domain" description="LTI65/LTI78 PGEED repeat" evidence="2">
    <location>
        <begin position="102"/>
        <end position="132"/>
    </location>
</feature>
<feature type="region of interest" description="Disordered" evidence="1">
    <location>
        <begin position="1"/>
        <end position="30"/>
    </location>
</feature>
<reference evidence="3 4" key="1">
    <citation type="journal article" date="2014" name="Agronomy (Basel)">
        <title>A Draft Genome Sequence for Ensete ventricosum, the Drought-Tolerant Tree Against Hunger.</title>
        <authorList>
            <person name="Harrison J."/>
            <person name="Moore K.A."/>
            <person name="Paszkiewicz K."/>
            <person name="Jones T."/>
            <person name="Grant M."/>
            <person name="Ambacheew D."/>
            <person name="Muzemil S."/>
            <person name="Studholme D.J."/>
        </authorList>
    </citation>
    <scope>NUCLEOTIDE SEQUENCE [LARGE SCALE GENOMIC DNA]</scope>
</reference>
<gene>
    <name evidence="3" type="ORF">B296_00011840</name>
</gene>
<dbReference type="AlphaFoldDB" id="A0A427A930"/>
<dbReference type="Pfam" id="PF23399">
    <property type="entry name" value="LTI65_PGEED"/>
    <property type="match status" value="1"/>
</dbReference>
<protein>
    <recommendedName>
        <fullName evidence="2">LTI65/LTI78 PGEED repeat domain-containing protein</fullName>
    </recommendedName>
</protein>
<dbReference type="EMBL" id="AMZH03003307">
    <property type="protein sequence ID" value="RRT72733.1"/>
    <property type="molecule type" value="Genomic_DNA"/>
</dbReference>
<comment type="caution">
    <text evidence="3">The sequence shown here is derived from an EMBL/GenBank/DDBJ whole genome shotgun (WGS) entry which is preliminary data.</text>
</comment>
<feature type="region of interest" description="Disordered" evidence="1">
    <location>
        <begin position="161"/>
        <end position="224"/>
    </location>
</feature>
<dbReference type="InterPro" id="IPR057059">
    <property type="entry name" value="LTI65/LTI78_PGEED"/>
</dbReference>
<dbReference type="InterPro" id="IPR037491">
    <property type="entry name" value="LTI78/LTI65"/>
</dbReference>
<evidence type="ECO:0000313" key="3">
    <source>
        <dbReference type="EMBL" id="RRT72733.1"/>
    </source>
</evidence>
<proteinExistence type="predicted"/>
<evidence type="ECO:0000259" key="2">
    <source>
        <dbReference type="Pfam" id="PF23399"/>
    </source>
</evidence>
<name>A0A427A930_ENSVE</name>
<organism evidence="3 4">
    <name type="scientific">Ensete ventricosum</name>
    <name type="common">Abyssinian banana</name>
    <name type="synonym">Musa ensete</name>
    <dbReference type="NCBI Taxonomy" id="4639"/>
    <lineage>
        <taxon>Eukaryota</taxon>
        <taxon>Viridiplantae</taxon>
        <taxon>Streptophyta</taxon>
        <taxon>Embryophyta</taxon>
        <taxon>Tracheophyta</taxon>
        <taxon>Spermatophyta</taxon>
        <taxon>Magnoliopsida</taxon>
        <taxon>Liliopsida</taxon>
        <taxon>Zingiberales</taxon>
        <taxon>Musaceae</taxon>
        <taxon>Ensete</taxon>
    </lineage>
</organism>
<accession>A0A427A930</accession>
<dbReference type="GO" id="GO:0009737">
    <property type="term" value="P:response to abscisic acid"/>
    <property type="evidence" value="ECO:0007669"/>
    <property type="project" value="InterPro"/>
</dbReference>
<dbReference type="PANTHER" id="PTHR33836">
    <property type="entry name" value="LOW-TEMPERATURE-INDUCED 65 KDA PROTEIN-RELATED"/>
    <property type="match status" value="1"/>
</dbReference>
<evidence type="ECO:0000256" key="1">
    <source>
        <dbReference type="SAM" id="MobiDB-lite"/>
    </source>
</evidence>